<evidence type="ECO:0000313" key="2">
    <source>
        <dbReference type="Proteomes" id="UP000319837"/>
    </source>
</evidence>
<reference evidence="2" key="1">
    <citation type="submission" date="2018-10" db="EMBL/GenBank/DDBJ databases">
        <title>FDA dAtabase for Regulatory Grade micrObial Sequences (FDA-ARGOS): Supporting development and validation of Infectious Disease Dx tests.</title>
        <authorList>
            <person name="Minogue T."/>
            <person name="Wolcott M."/>
            <person name="Wasieloski L."/>
            <person name="Aguilar W."/>
            <person name="Moore D."/>
            <person name="Tallon L."/>
            <person name="Sadzewicz L."/>
            <person name="Sengamalay N."/>
            <person name="Ott S."/>
            <person name="Godinez A."/>
            <person name="Nagaraj S."/>
            <person name="Vavikolanu K."/>
            <person name="Vyas G."/>
            <person name="Nadendla S."/>
            <person name="George J."/>
            <person name="Sichtig H."/>
        </authorList>
    </citation>
    <scope>NUCLEOTIDE SEQUENCE [LARGE SCALE GENOMIC DNA]</scope>
    <source>
        <strain evidence="2">FDAARGOS_343</strain>
    </source>
</reference>
<dbReference type="Proteomes" id="UP000319837">
    <property type="component" value="Unassembled WGS sequence"/>
</dbReference>
<dbReference type="AlphaFoldDB" id="A0A553SQA1"/>
<accession>A0A553SQA1</accession>
<name>A0A553SQA1_NIACI</name>
<proteinExistence type="predicted"/>
<gene>
    <name evidence="1" type="ORF">CEQ21_24520</name>
</gene>
<protein>
    <submittedName>
        <fullName evidence="1">Terminase</fullName>
    </submittedName>
</protein>
<dbReference type="Pfam" id="PF17356">
    <property type="entry name" value="PBSX_XtrA"/>
    <property type="match status" value="1"/>
</dbReference>
<sequence length="55" mass="6154">MSIQEIIEPGKVKVLVLDGNKGTASYCEAVRHGETIIETVDGKSRRIHFRESELI</sequence>
<dbReference type="InterPro" id="IPR035530">
    <property type="entry name" value="PBSX_XtrA"/>
</dbReference>
<organism evidence="1 2">
    <name type="scientific">Niallia circulans</name>
    <name type="common">Bacillus circulans</name>
    <dbReference type="NCBI Taxonomy" id="1397"/>
    <lineage>
        <taxon>Bacteria</taxon>
        <taxon>Bacillati</taxon>
        <taxon>Bacillota</taxon>
        <taxon>Bacilli</taxon>
        <taxon>Bacillales</taxon>
        <taxon>Bacillaceae</taxon>
        <taxon>Niallia</taxon>
    </lineage>
</organism>
<comment type="caution">
    <text evidence="1">The sequence shown here is derived from an EMBL/GenBank/DDBJ whole genome shotgun (WGS) entry which is preliminary data.</text>
</comment>
<dbReference type="EMBL" id="RIBP01000004">
    <property type="protein sequence ID" value="TRZ39183.1"/>
    <property type="molecule type" value="Genomic_DNA"/>
</dbReference>
<evidence type="ECO:0000313" key="1">
    <source>
        <dbReference type="EMBL" id="TRZ39183.1"/>
    </source>
</evidence>